<reference evidence="2 3" key="1">
    <citation type="journal article" date="2019" name="Int. J. Syst. Evol. Microbiol.">
        <title>The Global Catalogue of Microorganisms (GCM) 10K type strain sequencing project: providing services to taxonomists for standard genome sequencing and annotation.</title>
        <authorList>
            <consortium name="The Broad Institute Genomics Platform"/>
            <consortium name="The Broad Institute Genome Sequencing Center for Infectious Disease"/>
            <person name="Wu L."/>
            <person name="Ma J."/>
        </authorList>
    </citation>
    <scope>NUCLEOTIDE SEQUENCE [LARGE SCALE GENOMIC DNA]</scope>
    <source>
        <strain evidence="2 3">JCM 15589</strain>
    </source>
</reference>
<dbReference type="EMBL" id="BAAAPM010000005">
    <property type="protein sequence ID" value="GAA1729408.1"/>
    <property type="molecule type" value="Genomic_DNA"/>
</dbReference>
<evidence type="ECO:0000313" key="3">
    <source>
        <dbReference type="Proteomes" id="UP001501138"/>
    </source>
</evidence>
<protein>
    <submittedName>
        <fullName evidence="2">Uncharacterized protein</fullName>
    </submittedName>
</protein>
<comment type="caution">
    <text evidence="2">The sequence shown here is derived from an EMBL/GenBank/DDBJ whole genome shotgun (WGS) entry which is preliminary data.</text>
</comment>
<name>A0ABN2JJV8_9MICO</name>
<evidence type="ECO:0000256" key="1">
    <source>
        <dbReference type="SAM" id="MobiDB-lite"/>
    </source>
</evidence>
<evidence type="ECO:0000313" key="2">
    <source>
        <dbReference type="EMBL" id="GAA1729408.1"/>
    </source>
</evidence>
<sequence length="84" mass="8674">MHPPELTYPCCLPALGEFGEMMPHEGSADSLTETPPGPETGGGPGRADPRDHRHPLAIRSHPGVSAILLGLPAQVAGRMPGGFA</sequence>
<organism evidence="2 3">
    <name type="scientific">Isoptericola hypogeus</name>
    <dbReference type="NCBI Taxonomy" id="300179"/>
    <lineage>
        <taxon>Bacteria</taxon>
        <taxon>Bacillati</taxon>
        <taxon>Actinomycetota</taxon>
        <taxon>Actinomycetes</taxon>
        <taxon>Micrococcales</taxon>
        <taxon>Promicromonosporaceae</taxon>
        <taxon>Isoptericola</taxon>
    </lineage>
</organism>
<dbReference type="Proteomes" id="UP001501138">
    <property type="component" value="Unassembled WGS sequence"/>
</dbReference>
<feature type="region of interest" description="Disordered" evidence="1">
    <location>
        <begin position="19"/>
        <end position="57"/>
    </location>
</feature>
<proteinExistence type="predicted"/>
<keyword evidence="3" id="KW-1185">Reference proteome</keyword>
<gene>
    <name evidence="2" type="ORF">GCM10009809_26250</name>
</gene>
<accession>A0ABN2JJV8</accession>